<dbReference type="InterPro" id="IPR023753">
    <property type="entry name" value="FAD/NAD-binding_dom"/>
</dbReference>
<dbReference type="InterPro" id="IPR001155">
    <property type="entry name" value="OxRdtase_FMN_N"/>
</dbReference>
<dbReference type="GO" id="GO:0010181">
    <property type="term" value="F:FMN binding"/>
    <property type="evidence" value="ECO:0007669"/>
    <property type="project" value="InterPro"/>
</dbReference>
<organism evidence="12 13">
    <name type="scientific">Thalassobaculum fulvum</name>
    <dbReference type="NCBI Taxonomy" id="1633335"/>
    <lineage>
        <taxon>Bacteria</taxon>
        <taxon>Pseudomonadati</taxon>
        <taxon>Pseudomonadota</taxon>
        <taxon>Alphaproteobacteria</taxon>
        <taxon>Rhodospirillales</taxon>
        <taxon>Thalassobaculaceae</taxon>
        <taxon>Thalassobaculum</taxon>
    </lineage>
</organism>
<protein>
    <recommendedName>
        <fullName evidence="14">Oxidoreductase</fullName>
    </recommendedName>
</protein>
<dbReference type="Gene3D" id="3.40.50.720">
    <property type="entry name" value="NAD(P)-binding Rossmann-like Domain"/>
    <property type="match status" value="1"/>
</dbReference>
<evidence type="ECO:0000313" key="13">
    <source>
        <dbReference type="Proteomes" id="UP000630353"/>
    </source>
</evidence>
<dbReference type="GO" id="GO:0033543">
    <property type="term" value="P:fatty acid beta-oxidation, unsaturated, even number, reductase/isomerase pathway"/>
    <property type="evidence" value="ECO:0007669"/>
    <property type="project" value="TreeGrafter"/>
</dbReference>
<evidence type="ECO:0000256" key="8">
    <source>
        <dbReference type="ARBA" id="ARBA00023004"/>
    </source>
</evidence>
<reference evidence="12" key="2">
    <citation type="submission" date="2020-09" db="EMBL/GenBank/DDBJ databases">
        <authorList>
            <person name="Sun Q."/>
            <person name="Kim S."/>
        </authorList>
    </citation>
    <scope>NUCLEOTIDE SEQUENCE</scope>
    <source>
        <strain evidence="12">KCTC 42651</strain>
    </source>
</reference>
<dbReference type="SUPFAM" id="SSF51971">
    <property type="entry name" value="Nucleotide-binding domain"/>
    <property type="match status" value="1"/>
</dbReference>
<sequence length="676" mass="73927">MGWESELPTPGRSMTATGAYPRLFTPASLRGHTLRNRIVFGAHTANMARDGLPDDQHVAYYRERALGGAAMIVVEPMPVHAAAVLTRGNFRHSSDAVIPHFRRLTDAVHEHGAVVLQQLYHVGQHGDADNSWHPNWSPSGLPSYHDSDGSHAMTEAEIEQTIDGFVQAARRCRETGFDGVEVWAAYHGMVDQFWTPWSNRRDDRWGGSLENRTRMSREICTRIRKLCGDDFVVGLAVNDEPDFDVALSRESLAEIVERHERDALVDYITCGSGSYFDFTKLMPTFLYPERLGADLAETLKGVVRHALVTAESHIRTPDNAEAVLAAGQADLVSIVRGQIADPHLANKARDGRPEDVRGCLSCNQMCWGRRSRDYWISCVVNPSVGREWEWGGDRFTPSRAARRVLVVGGGPAGLEAARVAAERGHSVTLAEASGRLGGQFRLAGLQPRRAQILDLIEWYERQLARLRVEVRLNAYVEADEVRALAPEVVVVATGSQPAGDGFQRGLPHLLALPGIERGRVWSAEEVMGRAAGLGDRVVVLDEGGNWRGCGTAWKLAEDGKAVTIVTPDPLVAKELQRTAADFPLRRRLAQLGVRFVCESGILEWTAEGARVVSFLTGEEALVPADDLVTATANRAEDGLARELDGSGFAVHLVGDAAAPRQAAYAIHDGRKIALGI</sequence>
<evidence type="ECO:0008006" key="14">
    <source>
        <dbReference type="Google" id="ProtNLM"/>
    </source>
</evidence>
<dbReference type="PRINTS" id="PR00368">
    <property type="entry name" value="FADPNR"/>
</dbReference>
<evidence type="ECO:0000256" key="7">
    <source>
        <dbReference type="ARBA" id="ARBA00023002"/>
    </source>
</evidence>
<dbReference type="PANTHER" id="PTHR42917:SF2">
    <property type="entry name" value="2,4-DIENOYL-COA REDUCTASE [(2E)-ENOYL-COA-PRODUCING]"/>
    <property type="match status" value="1"/>
</dbReference>
<evidence type="ECO:0000256" key="4">
    <source>
        <dbReference type="ARBA" id="ARBA00022630"/>
    </source>
</evidence>
<dbReference type="InterPro" id="IPR036188">
    <property type="entry name" value="FAD/NAD-bd_sf"/>
</dbReference>
<comment type="cofactor">
    <cofactor evidence="2">
        <name>[4Fe-4S] cluster</name>
        <dbReference type="ChEBI" id="CHEBI:49883"/>
    </cofactor>
</comment>
<keyword evidence="8" id="KW-0408">Iron</keyword>
<comment type="caution">
    <text evidence="12">The sequence shown here is derived from an EMBL/GenBank/DDBJ whole genome shotgun (WGS) entry which is preliminary data.</text>
</comment>
<evidence type="ECO:0000313" key="12">
    <source>
        <dbReference type="EMBL" id="GHD53118.1"/>
    </source>
</evidence>
<dbReference type="Gene3D" id="3.20.20.70">
    <property type="entry name" value="Aldolase class I"/>
    <property type="match status" value="1"/>
</dbReference>
<reference evidence="12" key="1">
    <citation type="journal article" date="2014" name="Int. J. Syst. Evol. Microbiol.">
        <title>Complete genome sequence of Corynebacterium casei LMG S-19264T (=DSM 44701T), isolated from a smear-ripened cheese.</title>
        <authorList>
            <consortium name="US DOE Joint Genome Institute (JGI-PGF)"/>
            <person name="Walter F."/>
            <person name="Albersmeier A."/>
            <person name="Kalinowski J."/>
            <person name="Ruckert C."/>
        </authorList>
    </citation>
    <scope>NUCLEOTIDE SEQUENCE</scope>
    <source>
        <strain evidence="12">KCTC 42651</strain>
    </source>
</reference>
<dbReference type="AlphaFoldDB" id="A0A919CRE3"/>
<evidence type="ECO:0000256" key="6">
    <source>
        <dbReference type="ARBA" id="ARBA00022723"/>
    </source>
</evidence>
<dbReference type="GO" id="GO:0051536">
    <property type="term" value="F:iron-sulfur cluster binding"/>
    <property type="evidence" value="ECO:0007669"/>
    <property type="project" value="UniProtKB-KW"/>
</dbReference>
<dbReference type="GO" id="GO:0008670">
    <property type="term" value="F:2,4-dienoyl-CoA reductase (NADPH) activity"/>
    <property type="evidence" value="ECO:0007669"/>
    <property type="project" value="TreeGrafter"/>
</dbReference>
<evidence type="ECO:0000256" key="5">
    <source>
        <dbReference type="ARBA" id="ARBA00022643"/>
    </source>
</evidence>
<keyword evidence="9" id="KW-0411">Iron-sulfur</keyword>
<dbReference type="SUPFAM" id="SSF51905">
    <property type="entry name" value="FAD/NAD(P)-binding domain"/>
    <property type="match status" value="1"/>
</dbReference>
<dbReference type="SUPFAM" id="SSF51395">
    <property type="entry name" value="FMN-linked oxidoreductases"/>
    <property type="match status" value="1"/>
</dbReference>
<evidence type="ECO:0000259" key="10">
    <source>
        <dbReference type="Pfam" id="PF00724"/>
    </source>
</evidence>
<proteinExistence type="inferred from homology"/>
<dbReference type="Proteomes" id="UP000630353">
    <property type="component" value="Unassembled WGS sequence"/>
</dbReference>
<comment type="similarity">
    <text evidence="3">In the N-terminal section; belongs to the NADH:flavin oxidoreductase/NADH oxidase family.</text>
</comment>
<dbReference type="CDD" id="cd04734">
    <property type="entry name" value="OYE_like_3_FMN"/>
    <property type="match status" value="1"/>
</dbReference>
<gene>
    <name evidence="12" type="ORF">GCM10017083_29430</name>
</gene>
<dbReference type="InterPro" id="IPR013785">
    <property type="entry name" value="Aldolase_TIM"/>
</dbReference>
<keyword evidence="7" id="KW-0560">Oxidoreductase</keyword>
<dbReference type="PANTHER" id="PTHR42917">
    <property type="entry name" value="2,4-DIENOYL-COA REDUCTASE"/>
    <property type="match status" value="1"/>
</dbReference>
<comment type="cofactor">
    <cofactor evidence="1">
        <name>FMN</name>
        <dbReference type="ChEBI" id="CHEBI:58210"/>
    </cofactor>
</comment>
<keyword evidence="13" id="KW-1185">Reference proteome</keyword>
<accession>A0A919CRE3</accession>
<dbReference type="GO" id="GO:0046872">
    <property type="term" value="F:metal ion binding"/>
    <property type="evidence" value="ECO:0007669"/>
    <property type="project" value="UniProtKB-KW"/>
</dbReference>
<dbReference type="InterPro" id="IPR051793">
    <property type="entry name" value="NADH:flavin_oxidoreductase"/>
</dbReference>
<evidence type="ECO:0000256" key="9">
    <source>
        <dbReference type="ARBA" id="ARBA00023014"/>
    </source>
</evidence>
<dbReference type="Gene3D" id="3.50.50.60">
    <property type="entry name" value="FAD/NAD(P)-binding domain"/>
    <property type="match status" value="1"/>
</dbReference>
<keyword evidence="4" id="KW-0285">Flavoprotein</keyword>
<dbReference type="EMBL" id="BMZS01000006">
    <property type="protein sequence ID" value="GHD53118.1"/>
    <property type="molecule type" value="Genomic_DNA"/>
</dbReference>
<dbReference type="Pfam" id="PF07992">
    <property type="entry name" value="Pyr_redox_2"/>
    <property type="match status" value="1"/>
</dbReference>
<feature type="domain" description="FAD/NAD(P)-binding" evidence="11">
    <location>
        <begin position="403"/>
        <end position="640"/>
    </location>
</feature>
<evidence type="ECO:0000256" key="3">
    <source>
        <dbReference type="ARBA" id="ARBA00011048"/>
    </source>
</evidence>
<keyword evidence="6" id="KW-0479">Metal-binding</keyword>
<name>A0A919CRE3_9PROT</name>
<feature type="domain" description="NADH:flavin oxidoreductase/NADH oxidase N-terminal" evidence="10">
    <location>
        <begin position="23"/>
        <end position="354"/>
    </location>
</feature>
<dbReference type="Pfam" id="PF00724">
    <property type="entry name" value="Oxidored_FMN"/>
    <property type="match status" value="1"/>
</dbReference>
<evidence type="ECO:0000259" key="11">
    <source>
        <dbReference type="Pfam" id="PF07992"/>
    </source>
</evidence>
<evidence type="ECO:0000256" key="1">
    <source>
        <dbReference type="ARBA" id="ARBA00001917"/>
    </source>
</evidence>
<evidence type="ECO:0000256" key="2">
    <source>
        <dbReference type="ARBA" id="ARBA00001966"/>
    </source>
</evidence>
<keyword evidence="5" id="KW-0288">FMN</keyword>